<reference evidence="2 3" key="1">
    <citation type="submission" date="2018-06" db="EMBL/GenBank/DDBJ databases">
        <authorList>
            <consortium name="Pathogen Informatics"/>
            <person name="Doyle S."/>
        </authorList>
    </citation>
    <scope>NUCLEOTIDE SEQUENCE [LARGE SCALE GENOMIC DNA]</scope>
    <source>
        <strain evidence="2 3">NCTC10736</strain>
    </source>
</reference>
<gene>
    <name evidence="2" type="ORF">NCTC10736_00706</name>
</gene>
<feature type="region of interest" description="Disordered" evidence="1">
    <location>
        <begin position="78"/>
        <end position="132"/>
    </location>
</feature>
<protein>
    <submittedName>
        <fullName evidence="2">Uncharacterized conserved protein (DUF2132)</fullName>
    </submittedName>
</protein>
<dbReference type="Proteomes" id="UP000255061">
    <property type="component" value="Unassembled WGS sequence"/>
</dbReference>
<name>A0A379ZKX4_9GAMM</name>
<dbReference type="InterPro" id="IPR036361">
    <property type="entry name" value="SAP_dom_sf"/>
</dbReference>
<accession>A0A379ZKX4</accession>
<evidence type="ECO:0000256" key="1">
    <source>
        <dbReference type="SAM" id="MobiDB-lite"/>
    </source>
</evidence>
<dbReference type="InterPro" id="IPR018668">
    <property type="entry name" value="DNA-binding_VF530-like"/>
</dbReference>
<evidence type="ECO:0000313" key="3">
    <source>
        <dbReference type="Proteomes" id="UP000255061"/>
    </source>
</evidence>
<organism evidence="2 3">
    <name type="scientific">Shewanella morhuae</name>
    <dbReference type="NCBI Taxonomy" id="365591"/>
    <lineage>
        <taxon>Bacteria</taxon>
        <taxon>Pseudomonadati</taxon>
        <taxon>Pseudomonadota</taxon>
        <taxon>Gammaproteobacteria</taxon>
        <taxon>Alteromonadales</taxon>
        <taxon>Shewanellaceae</taxon>
        <taxon>Shewanella</taxon>
    </lineage>
</organism>
<dbReference type="Pfam" id="PF09905">
    <property type="entry name" value="VF530"/>
    <property type="match status" value="1"/>
</dbReference>
<dbReference type="Gene3D" id="1.10.720.30">
    <property type="entry name" value="SAP domain"/>
    <property type="match status" value="1"/>
</dbReference>
<proteinExistence type="predicted"/>
<dbReference type="AlphaFoldDB" id="A0A379ZKX4"/>
<feature type="compositionally biased region" description="Basic residues" evidence="1">
    <location>
        <begin position="87"/>
        <end position="101"/>
    </location>
</feature>
<sequence>MMHNMNQSNDPLHGLKLETIITHLVERYGWENLGERINIRCFTHDPSIKSSLQFLRKNEWARDKVEYLYLRANKLPLPPTQAETKQAGKKPTAKPKAKVANHKVAQAAPNKSATSDKPSVDGKVNKHIWGKS</sequence>
<dbReference type="EMBL" id="UGYV01000001">
    <property type="protein sequence ID" value="SUI64020.1"/>
    <property type="molecule type" value="Genomic_DNA"/>
</dbReference>
<evidence type="ECO:0000313" key="2">
    <source>
        <dbReference type="EMBL" id="SUI64020.1"/>
    </source>
</evidence>
<dbReference type="GO" id="GO:0003677">
    <property type="term" value="F:DNA binding"/>
    <property type="evidence" value="ECO:0007669"/>
    <property type="project" value="InterPro"/>
</dbReference>